<feature type="domain" description="DUF11" evidence="1">
    <location>
        <begin position="2359"/>
        <end position="2472"/>
    </location>
</feature>
<dbReference type="EMBL" id="QPMM01000003">
    <property type="protein sequence ID" value="RFS23818.1"/>
    <property type="molecule type" value="Genomic_DNA"/>
</dbReference>
<feature type="domain" description="DUF11" evidence="1">
    <location>
        <begin position="2615"/>
        <end position="2723"/>
    </location>
</feature>
<dbReference type="InterPro" id="IPR001434">
    <property type="entry name" value="OmcB-like_DUF11"/>
</dbReference>
<dbReference type="Pfam" id="PF25549">
    <property type="entry name" value="DUF7927"/>
    <property type="match status" value="1"/>
</dbReference>
<dbReference type="PANTHER" id="PTHR34819">
    <property type="entry name" value="LARGE CYSTEINE-RICH PERIPLASMIC PROTEIN OMCB"/>
    <property type="match status" value="1"/>
</dbReference>
<feature type="domain" description="DUF11" evidence="1">
    <location>
        <begin position="5250"/>
        <end position="5327"/>
    </location>
</feature>
<comment type="caution">
    <text evidence="3">The sequence shown here is derived from an EMBL/GenBank/DDBJ whole genome shotgun (WGS) entry which is preliminary data.</text>
</comment>
<dbReference type="InterPro" id="IPR047589">
    <property type="entry name" value="DUF11_rpt"/>
</dbReference>
<evidence type="ECO:0000313" key="3">
    <source>
        <dbReference type="EMBL" id="RFS23818.1"/>
    </source>
</evidence>
<feature type="domain" description="DUF11" evidence="1">
    <location>
        <begin position="1725"/>
        <end position="1830"/>
    </location>
</feature>
<feature type="domain" description="DUF11" evidence="1">
    <location>
        <begin position="2741"/>
        <end position="2846"/>
    </location>
</feature>
<feature type="domain" description="DUF11" evidence="1">
    <location>
        <begin position="5132"/>
        <end position="5227"/>
    </location>
</feature>
<organism evidence="3 4">
    <name type="scientific">Chitinophaga silvatica</name>
    <dbReference type="NCBI Taxonomy" id="2282649"/>
    <lineage>
        <taxon>Bacteria</taxon>
        <taxon>Pseudomonadati</taxon>
        <taxon>Bacteroidota</taxon>
        <taxon>Chitinophagia</taxon>
        <taxon>Chitinophagales</taxon>
        <taxon>Chitinophagaceae</taxon>
        <taxon>Chitinophaga</taxon>
    </lineage>
</organism>
<dbReference type="InterPro" id="IPR057687">
    <property type="entry name" value="DUF7927"/>
</dbReference>
<feature type="domain" description="DUF11" evidence="1">
    <location>
        <begin position="3774"/>
        <end position="3875"/>
    </location>
</feature>
<feature type="domain" description="DUF11" evidence="1">
    <location>
        <begin position="5014"/>
        <end position="5109"/>
    </location>
</feature>
<feature type="domain" description="DUF11" evidence="1">
    <location>
        <begin position="1851"/>
        <end position="1972"/>
    </location>
</feature>
<feature type="domain" description="DUF11" evidence="1">
    <location>
        <begin position="4897"/>
        <end position="4991"/>
    </location>
</feature>
<name>A0A3E1YC27_9BACT</name>
<feature type="domain" description="DUF11" evidence="1">
    <location>
        <begin position="1466"/>
        <end position="1585"/>
    </location>
</feature>
<feature type="domain" description="DUF11" evidence="1">
    <location>
        <begin position="4285"/>
        <end position="4396"/>
    </location>
</feature>
<feature type="domain" description="DUF11" evidence="1">
    <location>
        <begin position="4660"/>
        <end position="4755"/>
    </location>
</feature>
<keyword evidence="4" id="KW-1185">Reference proteome</keyword>
<feature type="non-terminal residue" evidence="3">
    <location>
        <position position="5329"/>
    </location>
</feature>
<dbReference type="Pfam" id="PF17963">
    <property type="entry name" value="Big_9"/>
    <property type="match status" value="1"/>
</dbReference>
<sequence>MSFNYCLAEGSKDLYPVGASGNRSYLTSSSTATSTLIGNVYNRGKMFVYAVAGETIYLGSSAQGIGTGTVLITAPNGNTYTTGNSTTVGRINNRTEELAGPSALAVGGYNAYSRLVGAAETGVWTIEFVSCNTSATALGNGFSPPAATANWTTSNQTAVQSLPLIVAWDITVRSAGVSVPGRAYINVFTGNAGTAAATFYGKFNVLTNDGYQYTVASNGIQPFLFAFFANNKGVRNKSTGAPIYKSVDLNAVVTNNGTYSYQNPTLPDDATNVTHKLFYNTPSLTLPANASIYSNGATASTWLLTTPVNPVVSNVYFTGPEGTLGYSGTPPLAGGYIHFTANKNASYKVEIDINNNGSTTDPIDRTLIGSASAGDNAVFWDGKDGFGNDVINNTQVKLTVKLFSGEVHFPYLDIENNANGIIINRINGANSPDPTVYWNDQLLVGSGGTPAGASSPINASADPGINSITNGHIYTNNFGDNSFLDTWAYIYSAPIVQTLNIIERQADLEVVNNQPSITTACVGNTITYTTTVRNNGPDSARGAVFSFSFPQQFTLVNVSNSPAAGAVVLKDSIGSSAYFATLSLANNATITFTITGTITALPSGSNLITSSGILRPADVTDPDATNGSNISPTGPTDVNAECNGLPSGAGCNNIKTSTVTVSPIIVNNTVSTPQILCSAGTPATLTGLQVSGSPTYLWQSSIVSATAGFTTAGGANNGKDYTPPLTSQTTWFRRVVVAGACSDTSAAVRVLINPPLLPGAIAANQSFCTSGDPQIFTEITAASGGNNTYSYKWQSSTDNVIFTTIAGATATSYDAPVVTQSTWYRRIVSSTGSGCTDAISDTLMVRIDAAPTTSNAGPDQFLCNVTTTTLAGNQPVVGTGSWSQITGPNTALIAAVNQYNSTISNLASGTYTFVWSIQNGICAASTDTVLIVIAPLPSVANAGPDQVLCNATTATLAANTPASGLGSWKQVSGPNTATFVDFTQPAATVQGLVPGVYTFVWGISTGYCPASTDTMVLTVNMLPTVANAGPDQTQYNSGVFTMNANTPASGTGVWSVASGNASISNPNSPTSVVTLNPNTTATLVWTITNGNCPPSTDTVILIFKQQADIQVTKVAAPGNTYKTGSLVSYTITVENGGPSAALGFTIQDNIPANITNPTWVSTTTGNGVTITPANGNGQSVNAQANIPFAAGNKIVITVQGMVASTAIGGDSVNNTATLVNSTAIPDPNTSNNVSSVSGIVPNNPPVAVPDTFTTPRDVTVTGNVILNDHDPENGTLTVTTTPVAGPTHGTVILNANGTFSYTPGPGYTGTDNFIYQVCDNQGACAQTTTTIFITPAIIDLTVVKTASPATAVAGQTLTYTITVTNNGPSTIQQAETFNVSDTIANGFIPQDYIASSGTYFGSNGNWTGVTLAPGQSATLTIPGTIIAGYTGSNVFNSVSATPPPGTTDPTPASNSITTPVNRAVQVTVQKTDNSASYVPGTNNTYTITINNAGPSDLTGASFIDSLPVGITSGNWSATTTNGAQIGANSGVGSINQPVNLPANSSIIITSTIIIPSGYNASLVNKAAVVVPSTYQNINPANNTATDIDTALPKYDVQINKTGPASIIAGTSISYHVTVSNNGPSDVKQALIQDIIPTAIENITWQVQASGSATSNVNSGSGPVVITAGLPAGSNNKLDITITGTCSSSAIGQFTNTASVQITGQPIITSNQVNTVVINKTGLTVIKQSIPEGIVKAGNPIQYTITILNNGPSDATGVQLLDTIASIINNVTWTVAASGGANITGVNTGSGRIIGSVADIPAGDGNIVTITVNGTVDADGSGNLKNTAIATIPGVVTANGSNIINILNAPNLQISKTGPTQAIAGSGIDYTILVTNSGPSNAHNVQISDILSVSLSNVSWSAAASGGATISNGMNGTGNTLNITGDIPAGENSKIVIQIHATIASAANGTIKNSATVQLTNQTPVTSNEVSTTITNQPGITISKIAPAISLAGGRLRYTIQVTNHGPSDASGIIVTDTIPAQFIKSTSTAAAKGNASVISSGITNGIFKLVANIPAGDSNVITILLGGLIDPAYTGQVLNQAFVSTADSIVIPSPLVSTIINSDSKIQIVKSAPDTVIAGQQITYQLKVSNLGLSDAKQLLINDQLSNSLINSSWTATSTGNAGIVSGVTGSGNAVSVTGNIPAGANNTITITVTGTVSPTYTGKLSNVATGSITGKHLITSDTVVSNVINKSSLQIIKGGSQSVSAGGDLLYTLEVSNNGPSTASNVNITDIIPAVITAGTWTAVTSGGAAITSGGSGAGSNVLVIANIPTGGVVRVTINGKIPSSATGSILNTATAQTQGSTVSTTFKTNILVTPKLNISKSGPATINAGEKITYQLVVSDFGQSDAEGITIQDTVPSQLTNVSWTATGSSNAKVLSGSSGQGTNVLVTGTIPAGTDNHIFITVTGTVAPGYTGTLNNQAITYTQAGDTVKSEAVITTVNSRPSLQLVKSAPDTLAAGSKINYTIVITNNGPSDASAFTLSDIVPALVTNSSWTASSQGNASVNNSSGTGNNVNISGSIKAGTGNSITVNIQGATDPAATGTLLNTAVATINGDTAAVSNTTQTYLVSKSALLISKTGPAIQPAGGNISWIITASNNGPSTANGVLIQDTIPALITNSSWTAINNGTAQITSGNSGTGNIISVGGNIPVGATNNIQVTVTGKLAASALPGTIINTAFASAVNQPTVSDTAVTTVKVKPGLEIVKSGPSAIRAGDMISYTIVITNHGPSDVVNATIVDSLNPAILHPHWIATVSGNASVSKTEDSSAINITGNVGAADSNKILITVTGIVDPTYAENSLVNIASVTPVGLPGLSSEVTSTVSKAADLQIVKSGPAKAIAGETITYSISVTNAGPSVANGISITDIMPAELTNVQWSATAKGQGATVSSNSGTGNIQVTADLPAGNASIDFTVTAKIPANTSPFDMVNTATATPPSDVVDNTPASASVTTTIEKAADLVIVKSGPADLKKGQDISWQLVVTNRGLSDANNILIEDTIPNFVKISSVVATVQGVASAQSPVINGNDIQITGDINAGAGNAILVTIQGRVSTEVPANSLTNTAIVSPAADTRETSPANNTSSITTKLNTDVGIQISKSGPATVNVGDSINYEITVSNSGFSAATGVMIDDIVPAGITGVNWVASTNGDLQITSADSVGNTNNIHLEANIGASNSGTITIKIRGLVSSSVGGTITNTASATYGGVKKSIVVTTVDRSVHLQVNKTAPATINAGQQITYVVKVTNAGPAAALKAKITDILPPILNPSWTATATSGASVSPANGTDPNILLLADIPVSTDTITLVVHGTVDPTFSGALTNIVKVKADTNIVNTGDAGVTVVTNVVSKAGINIQKVGPSIVKAGSEINYKLILTNNGPSAATSVKVEDQLPVEILNSTWTATAADGASIIGLQSGSGNPATAVGLPVGGTVVIDIKGTTDPAANTTISNVATGSNNGEDLVSNVLNTQIVNKPSIAIQKSGPASIAAGGLISYQLKISNSGPSTATGANISDIIPVDIENVVWSATAVGSATINGGNIVNRSGNVIMQATIPAGEANYIQVVVNGRVSQAALPCKMVNKAEVVLPDGTRNEDSIVTTVNNVTGLRMVKSGPDTIAAGGTMSYTIDIYNDGPSDAVCIPVIDANPLLNGTWSATGIGAGEVCGGDVSNQTGTMFIGINLPAGNPNNSIHIVMSGQVDSSYTGQIENTAFAFPTYDVNNFITSNTVITEVVNKPIINLVKTGPGRAVAGGPISYNIVLTNNGPSLAQHLEVTDTLPVQLINTSWSATAEGTATIDGGNKQNQSGNINFFADVPGGTENRIVVTVTGTINPDFTGTITNIAGYKEQGKTNVQSTPVRTEVSAEPVIRFYKTGPDTIAAGTTITYTLHALNKGLSDAHEVEFTDTVPSLLQNVVWNAATTGGASIIGPSNGSGSIVKLTGSIPAKTGDILVTVTGEIPGSADTIVQNKATIGVKGNQLSDSVTTVIVNRTGVVFTKSGAQKAKSGDQISYTMDLVNSGPSALINARITDQIPASIQQTSWKISTMGLASVQSGTNLNGTGNLIAFNGNVPAGPGNVIHIQINGTIDPGFTGIITNTGIVTSADDSVYQSVATTIVSREAAIGISKSGPATAAAGEVISYQLNVTNVGPSTANNISITDQIPAILADVSWTATAIGNAKVIGNSSGSNYNLQVSGSIDAGAENGIQILISGKIPANANGSIKNVGFAQQEAEAKQSSDTIVTVIQNKPAITLSKLAPVQVNAGDSITYTIVARNIGSSDATAVNITDEIAASITGINWNATTTGTASIVGPNAGTGNHVNLIANIPAGESNVVRLIITGKVLSSAKDSIINQATAKVNDVVVSSNKTNTVVDTKSRLVIKKTGASQVTAGDTISYLITATNEGPSSASNIVITDVVPVAVSDVVWNATAIGSAGIVGASNGTGNNITISGSIDAGPGNKIQILIKGKVADTSTVTTITNTASIKQSGEEITGTSSVVTGVKITPDIKIVKSGPATVVAGDSITYRLKITNTGLSAAKGVVIADSVVASVTGVNWNTIAYGKSHIVGKSSGQGNVLFIADLLISIDDSVIVIINGLTSSNLTGSIDNRASAAFNNTVVQSNVVSTNVVNEAGLSITKVGDKEVVAGDSIHYLITVTNAGPSEARNVAITDDVPSSISGVSYSASNGAIGTGNHIAFTTDLAAGASLQIRVAGKVSSDATGELSNTASAQLPGERPVTSVAAVTTIAATSQITITKVGDKSVVAGDSIHYLITVTNAGPSEARNVAITDDVPSAISGVSYNASNGATGTGNHIAFTTDLAAGASLQIRVSGKVSSDATGELSNTASAQLPGERPVTSVAAVTTVTSSSQINITKVGDKQVVAGDSIHYLITVTNAGPSDAKNVAITDDVPSSISGVSYSASNGATDTGNHIAFTSDLAVGASIQIRVVGKVSSEASGELTNTASAQLPGSSPVTSVAAVTTVTSSSQISITKVGDKQVVAGDSIHYLITVTNAGPSEARNVAITDDVPSAISGVSYNASNGATGTGNHIAFTTDLAAGASIQIRVVGKVSSEATGELSNTASAQLPGERPVTSVAAVTTVTSSSQISITKVGDKQVVAGDSIHYLITVTNAGPSEARNVAITDDVPSSISGVSYSASNGATGTGNHIAFTTDLAVGASLQIRVTGKVSSEATGALSNTASAQLPGSSPVTSAAAVTTVTSSSQISITKVGDKQVVAGDSIHYLIIVTNAGPSEARNVAITDDVPSSISGVSYSATNGATGTGNHIAFTSDLAVGASIQIRVVG</sequence>
<dbReference type="NCBIfam" id="TIGR01451">
    <property type="entry name" value="B_ant_repeat"/>
    <property type="match status" value="32"/>
</dbReference>
<feature type="domain" description="DUF11" evidence="1">
    <location>
        <begin position="3131"/>
        <end position="3237"/>
    </location>
</feature>
<accession>A0A3E1YC27</accession>
<dbReference type="Gene3D" id="2.60.40.10">
    <property type="entry name" value="Immunoglobulins"/>
    <property type="match status" value="2"/>
</dbReference>
<evidence type="ECO:0000259" key="1">
    <source>
        <dbReference type="Pfam" id="PF01345"/>
    </source>
</evidence>
<feature type="domain" description="DUF11" evidence="1">
    <location>
        <begin position="4154"/>
        <end position="4253"/>
    </location>
</feature>
<feature type="domain" description="DUF11" evidence="1">
    <location>
        <begin position="1339"/>
        <end position="1457"/>
    </location>
</feature>
<feature type="domain" description="DUF11" evidence="1">
    <location>
        <begin position="2866"/>
        <end position="2989"/>
    </location>
</feature>
<feature type="domain" description="DUF11" evidence="1">
    <location>
        <begin position="507"/>
        <end position="628"/>
    </location>
</feature>
<feature type="domain" description="DUF11" evidence="1">
    <location>
        <begin position="2241"/>
        <end position="2340"/>
    </location>
</feature>
<protein>
    <submittedName>
        <fullName evidence="3">DUF11 domain-containing protein</fullName>
    </submittedName>
</protein>
<dbReference type="Proteomes" id="UP000260644">
    <property type="component" value="Unassembled WGS sequence"/>
</dbReference>
<feature type="domain" description="DUF11" evidence="1">
    <location>
        <begin position="3389"/>
        <end position="3492"/>
    </location>
</feature>
<proteinExistence type="predicted"/>
<dbReference type="InterPro" id="IPR013783">
    <property type="entry name" value="Ig-like_fold"/>
</dbReference>
<dbReference type="PANTHER" id="PTHR34819:SF3">
    <property type="entry name" value="CELL SURFACE PROTEIN"/>
    <property type="match status" value="1"/>
</dbReference>
<feature type="domain" description="DUF11" evidence="1">
    <location>
        <begin position="1989"/>
        <end position="2087"/>
    </location>
</feature>
<gene>
    <name evidence="3" type="ORF">DVR12_07955</name>
</gene>
<reference evidence="3 4" key="1">
    <citation type="submission" date="2018-07" db="EMBL/GenBank/DDBJ databases">
        <title>Chitinophaga K2CV101002-2 sp. nov., isolated from a monsoon evergreen broad-leaved forest soil.</title>
        <authorList>
            <person name="Lv Y."/>
        </authorList>
    </citation>
    <scope>NUCLEOTIDE SEQUENCE [LARGE SCALE GENOMIC DNA]</scope>
    <source>
        <strain evidence="3 4">GDMCC 1.1288</strain>
    </source>
</reference>
<feature type="domain" description="DUF11" evidence="1">
    <location>
        <begin position="4779"/>
        <end position="4873"/>
    </location>
</feature>
<feature type="domain" description="DUF11" evidence="1">
    <location>
        <begin position="2486"/>
        <end position="2603"/>
    </location>
</feature>
<feature type="domain" description="DUF11" evidence="1">
    <location>
        <begin position="3256"/>
        <end position="3363"/>
    </location>
</feature>
<dbReference type="InterPro" id="IPR051172">
    <property type="entry name" value="Chlamydia_OmcB"/>
</dbReference>
<feature type="domain" description="DUF11" evidence="1">
    <location>
        <begin position="2996"/>
        <end position="3121"/>
    </location>
</feature>
<feature type="domain" description="DUF7927" evidence="2">
    <location>
        <begin position="2114"/>
        <end position="2210"/>
    </location>
</feature>
<evidence type="ECO:0000313" key="4">
    <source>
        <dbReference type="Proteomes" id="UP000260644"/>
    </source>
</evidence>
<dbReference type="Gene3D" id="2.60.40.740">
    <property type="match status" value="1"/>
</dbReference>
<feature type="domain" description="DUF11" evidence="1">
    <location>
        <begin position="1108"/>
        <end position="1237"/>
    </location>
</feature>
<evidence type="ECO:0000259" key="2">
    <source>
        <dbReference type="Pfam" id="PF25549"/>
    </source>
</evidence>
<dbReference type="Pfam" id="PF01345">
    <property type="entry name" value="DUF11"/>
    <property type="match status" value="28"/>
</dbReference>
<feature type="domain" description="DUF11" evidence="1">
    <location>
        <begin position="1595"/>
        <end position="1711"/>
    </location>
</feature>
<feature type="domain" description="DUF11" evidence="1">
    <location>
        <begin position="4406"/>
        <end position="4514"/>
    </location>
</feature>